<feature type="transmembrane region" description="Helical" evidence="6">
    <location>
        <begin position="139"/>
        <end position="157"/>
    </location>
</feature>
<reference evidence="8" key="1">
    <citation type="submission" date="2015-02" db="EMBL/GenBank/DDBJ databases">
        <authorList>
            <person name="Gon?alves P."/>
        </authorList>
    </citation>
    <scope>NUCLEOTIDE SEQUENCE [LARGE SCALE GENOMIC DNA]</scope>
</reference>
<dbReference type="PANTHER" id="PTHR36460:SF1">
    <property type="entry name" value="UPF0132 DOMAIN PROTEIN (AFU_ORTHOLOGUE AFUA_3G10255)"/>
    <property type="match status" value="1"/>
</dbReference>
<evidence type="ECO:0000256" key="4">
    <source>
        <dbReference type="ARBA" id="ARBA00023136"/>
    </source>
</evidence>
<name>A0A0D6EFQ5_SPOSA</name>
<organism evidence="7 8">
    <name type="scientific">Sporidiobolus salmonicolor</name>
    <name type="common">Yeast-like fungus</name>
    <name type="synonym">Sporobolomyces salmonicolor</name>
    <dbReference type="NCBI Taxonomy" id="5005"/>
    <lineage>
        <taxon>Eukaryota</taxon>
        <taxon>Fungi</taxon>
        <taxon>Dikarya</taxon>
        <taxon>Basidiomycota</taxon>
        <taxon>Pucciniomycotina</taxon>
        <taxon>Microbotryomycetes</taxon>
        <taxon>Sporidiobolales</taxon>
        <taxon>Sporidiobolaceae</taxon>
        <taxon>Sporobolomyces</taxon>
    </lineage>
</organism>
<sequence length="182" mass="19957">MAARPTTLNFAPYSDPPDVHPQARWTPPTQPIASSPASYQHGAAVASLGTGTSYSSQGAGQFGGGYVSGFSGTETTMWRHDWEAIGCYALGPFGAALLLVIEVENDYVRFHAYQSVLLSICLFLLHLFFYVLLGSWMQYLLLILDIGVLAVMSLRAYRDSDHLDRLHLPLIGDFADAWVQAE</sequence>
<feature type="region of interest" description="Disordered" evidence="5">
    <location>
        <begin position="1"/>
        <end position="36"/>
    </location>
</feature>
<proteinExistence type="predicted"/>
<dbReference type="GO" id="GO:0016020">
    <property type="term" value="C:membrane"/>
    <property type="evidence" value="ECO:0007669"/>
    <property type="project" value="UniProtKB-SubCell"/>
</dbReference>
<keyword evidence="4 6" id="KW-0472">Membrane</keyword>
<evidence type="ECO:0000313" key="8">
    <source>
        <dbReference type="Proteomes" id="UP000243876"/>
    </source>
</evidence>
<dbReference type="AlphaFoldDB" id="A0A0D6EFQ5"/>
<gene>
    <name evidence="7" type="primary">SPOSA6832_00170</name>
</gene>
<keyword evidence="8" id="KW-1185">Reference proteome</keyword>
<evidence type="ECO:0000313" key="7">
    <source>
        <dbReference type="EMBL" id="CEQ38716.1"/>
    </source>
</evidence>
<dbReference type="EMBL" id="CENE01000001">
    <property type="protein sequence ID" value="CEQ38716.1"/>
    <property type="molecule type" value="Genomic_DNA"/>
</dbReference>
<keyword evidence="3 6" id="KW-1133">Transmembrane helix</keyword>
<keyword evidence="2 6" id="KW-0812">Transmembrane</keyword>
<evidence type="ECO:0000256" key="3">
    <source>
        <dbReference type="ARBA" id="ARBA00022989"/>
    </source>
</evidence>
<comment type="subcellular location">
    <subcellularLocation>
        <location evidence="1">Membrane</location>
        <topology evidence="1">Multi-pass membrane protein</topology>
    </subcellularLocation>
</comment>
<evidence type="ECO:0000256" key="6">
    <source>
        <dbReference type="SAM" id="Phobius"/>
    </source>
</evidence>
<evidence type="ECO:0000256" key="1">
    <source>
        <dbReference type="ARBA" id="ARBA00004141"/>
    </source>
</evidence>
<dbReference type="PANTHER" id="PTHR36460">
    <property type="entry name" value="UPF0132 DOMAIN PROTEIN (AFU_ORTHOLOGUE AFUA_3G10255)"/>
    <property type="match status" value="1"/>
</dbReference>
<feature type="non-terminal residue" evidence="7">
    <location>
        <position position="1"/>
    </location>
</feature>
<protein>
    <submittedName>
        <fullName evidence="7">SPOSA6832_00170-mRNA-1:cds</fullName>
    </submittedName>
</protein>
<dbReference type="OrthoDB" id="5546837at2759"/>
<feature type="transmembrane region" description="Helical" evidence="6">
    <location>
        <begin position="82"/>
        <end position="101"/>
    </location>
</feature>
<evidence type="ECO:0000256" key="5">
    <source>
        <dbReference type="SAM" id="MobiDB-lite"/>
    </source>
</evidence>
<dbReference type="Proteomes" id="UP000243876">
    <property type="component" value="Unassembled WGS sequence"/>
</dbReference>
<feature type="transmembrane region" description="Helical" evidence="6">
    <location>
        <begin position="113"/>
        <end position="133"/>
    </location>
</feature>
<evidence type="ECO:0000256" key="2">
    <source>
        <dbReference type="ARBA" id="ARBA00022692"/>
    </source>
</evidence>
<accession>A0A0D6EFQ5</accession>